<dbReference type="SUPFAM" id="SSF57850">
    <property type="entry name" value="RING/U-box"/>
    <property type="match status" value="1"/>
</dbReference>
<evidence type="ECO:0000256" key="10">
    <source>
        <dbReference type="ARBA" id="ARBA00022833"/>
    </source>
</evidence>
<feature type="region of interest" description="Disordered" evidence="13">
    <location>
        <begin position="1"/>
        <end position="77"/>
    </location>
</feature>
<dbReference type="GO" id="GO:0061630">
    <property type="term" value="F:ubiquitin protein ligase activity"/>
    <property type="evidence" value="ECO:0007669"/>
    <property type="project" value="UniProtKB-EC"/>
</dbReference>
<dbReference type="GO" id="GO:0005737">
    <property type="term" value="C:cytoplasm"/>
    <property type="evidence" value="ECO:0007669"/>
    <property type="project" value="UniProtKB-SubCell"/>
</dbReference>
<dbReference type="Pfam" id="PF23230">
    <property type="entry name" value="zf-C2H2_13"/>
    <property type="match status" value="1"/>
</dbReference>
<evidence type="ECO:0000256" key="1">
    <source>
        <dbReference type="ARBA" id="ARBA00000900"/>
    </source>
</evidence>
<dbReference type="PROSITE" id="PS00028">
    <property type="entry name" value="ZINC_FINGER_C2H2_1"/>
    <property type="match status" value="1"/>
</dbReference>
<keyword evidence="6" id="KW-0597">Phosphoprotein</keyword>
<dbReference type="PROSITE" id="PS50089">
    <property type="entry name" value="ZF_RING_2"/>
    <property type="match status" value="1"/>
</dbReference>
<dbReference type="Proteomes" id="UP001218218">
    <property type="component" value="Unassembled WGS sequence"/>
</dbReference>
<feature type="compositionally biased region" description="Pro residues" evidence="13">
    <location>
        <begin position="437"/>
        <end position="451"/>
    </location>
</feature>
<gene>
    <name evidence="15" type="ORF">DFH08DRAFT_789288</name>
</gene>
<evidence type="ECO:0000256" key="7">
    <source>
        <dbReference type="ARBA" id="ARBA00022679"/>
    </source>
</evidence>
<dbReference type="InterPro" id="IPR056437">
    <property type="entry name" value="Znf-C2H2_ZNF598/HEL2"/>
</dbReference>
<protein>
    <recommendedName>
        <fullName evidence="4">RING-type E3 ubiquitin transferase</fullName>
        <ecNumber evidence="4">2.3.2.27</ecNumber>
    </recommendedName>
</protein>
<evidence type="ECO:0000313" key="15">
    <source>
        <dbReference type="EMBL" id="KAJ7319423.1"/>
    </source>
</evidence>
<dbReference type="EC" id="2.3.2.27" evidence="4"/>
<dbReference type="GO" id="GO:0008270">
    <property type="term" value="F:zinc ion binding"/>
    <property type="evidence" value="ECO:0007669"/>
    <property type="project" value="UniProtKB-KW"/>
</dbReference>
<feature type="compositionally biased region" description="Low complexity" evidence="13">
    <location>
        <begin position="639"/>
        <end position="662"/>
    </location>
</feature>
<dbReference type="AlphaFoldDB" id="A0AAD6ZFB0"/>
<evidence type="ECO:0000256" key="2">
    <source>
        <dbReference type="ARBA" id="ARBA00004496"/>
    </source>
</evidence>
<feature type="region of interest" description="Disordered" evidence="13">
    <location>
        <begin position="732"/>
        <end position="790"/>
    </location>
</feature>
<dbReference type="Pfam" id="PF23202">
    <property type="entry name" value="PAH_ZNF598"/>
    <property type="match status" value="1"/>
</dbReference>
<dbReference type="PANTHER" id="PTHR22938:SF0">
    <property type="entry name" value="E3 UBIQUITIN-PROTEIN LIGASE ZNF598"/>
    <property type="match status" value="1"/>
</dbReference>
<comment type="subcellular location">
    <subcellularLocation>
        <location evidence="2">Cytoplasm</location>
    </subcellularLocation>
</comment>
<dbReference type="Pfam" id="PF25447">
    <property type="entry name" value="RING_ZNF598"/>
    <property type="match status" value="1"/>
</dbReference>
<feature type="compositionally biased region" description="Gly residues" evidence="13">
    <location>
        <begin position="373"/>
        <end position="387"/>
    </location>
</feature>
<dbReference type="PANTHER" id="PTHR22938">
    <property type="entry name" value="ZINC FINGER PROTEIN 598"/>
    <property type="match status" value="1"/>
</dbReference>
<keyword evidence="16" id="KW-1185">Reference proteome</keyword>
<comment type="catalytic activity">
    <reaction evidence="1">
        <text>S-ubiquitinyl-[E2 ubiquitin-conjugating enzyme]-L-cysteine + [acceptor protein]-L-lysine = [E2 ubiquitin-conjugating enzyme]-L-cysteine + N(6)-ubiquitinyl-[acceptor protein]-L-lysine.</text>
        <dbReference type="EC" id="2.3.2.27"/>
    </reaction>
</comment>
<evidence type="ECO:0000256" key="4">
    <source>
        <dbReference type="ARBA" id="ARBA00012483"/>
    </source>
</evidence>
<feature type="domain" description="RING-type" evidence="14">
    <location>
        <begin position="87"/>
        <end position="127"/>
    </location>
</feature>
<dbReference type="GO" id="GO:0043022">
    <property type="term" value="F:ribosome binding"/>
    <property type="evidence" value="ECO:0007669"/>
    <property type="project" value="TreeGrafter"/>
</dbReference>
<dbReference type="InterPro" id="IPR057634">
    <property type="entry name" value="PAH_ZNF598/HEL2"/>
</dbReference>
<feature type="compositionally biased region" description="Low complexity" evidence="13">
    <location>
        <begin position="8"/>
        <end position="31"/>
    </location>
</feature>
<dbReference type="InterPro" id="IPR001841">
    <property type="entry name" value="Znf_RING"/>
</dbReference>
<feature type="compositionally biased region" description="Basic and acidic residues" evidence="13">
    <location>
        <begin position="389"/>
        <end position="402"/>
    </location>
</feature>
<feature type="region of interest" description="Disordered" evidence="13">
    <location>
        <begin position="674"/>
        <end position="712"/>
    </location>
</feature>
<evidence type="ECO:0000259" key="14">
    <source>
        <dbReference type="PROSITE" id="PS50089"/>
    </source>
</evidence>
<evidence type="ECO:0000256" key="12">
    <source>
        <dbReference type="PROSITE-ProRule" id="PRU00175"/>
    </source>
</evidence>
<feature type="compositionally biased region" description="Gly residues" evidence="13">
    <location>
        <begin position="32"/>
        <end position="44"/>
    </location>
</feature>
<dbReference type="InterPro" id="IPR013087">
    <property type="entry name" value="Znf_C2H2_type"/>
</dbReference>
<keyword evidence="7" id="KW-0808">Transferase</keyword>
<dbReference type="GO" id="GO:0016567">
    <property type="term" value="P:protein ubiquitination"/>
    <property type="evidence" value="ECO:0007669"/>
    <property type="project" value="TreeGrafter"/>
</dbReference>
<evidence type="ECO:0000256" key="11">
    <source>
        <dbReference type="ARBA" id="ARBA00035113"/>
    </source>
</evidence>
<feature type="compositionally biased region" description="Polar residues" evidence="13">
    <location>
        <begin position="781"/>
        <end position="790"/>
    </location>
</feature>
<evidence type="ECO:0000256" key="8">
    <source>
        <dbReference type="ARBA" id="ARBA00022723"/>
    </source>
</evidence>
<dbReference type="GO" id="GO:0072344">
    <property type="term" value="P:rescue of stalled ribosome"/>
    <property type="evidence" value="ECO:0007669"/>
    <property type="project" value="InterPro"/>
</dbReference>
<feature type="region of interest" description="Disordered" evidence="13">
    <location>
        <begin position="601"/>
        <end position="662"/>
    </location>
</feature>
<evidence type="ECO:0000256" key="9">
    <source>
        <dbReference type="ARBA" id="ARBA00022771"/>
    </source>
</evidence>
<name>A0AAD6ZFB0_9AGAR</name>
<comment type="similarity">
    <text evidence="11">Belongs to the ZNF598/HEL2 family.</text>
</comment>
<evidence type="ECO:0000256" key="5">
    <source>
        <dbReference type="ARBA" id="ARBA00022490"/>
    </source>
</evidence>
<reference evidence="15" key="1">
    <citation type="submission" date="2023-03" db="EMBL/GenBank/DDBJ databases">
        <title>Massive genome expansion in bonnet fungi (Mycena s.s.) driven by repeated elements and novel gene families across ecological guilds.</title>
        <authorList>
            <consortium name="Lawrence Berkeley National Laboratory"/>
            <person name="Harder C.B."/>
            <person name="Miyauchi S."/>
            <person name="Viragh M."/>
            <person name="Kuo A."/>
            <person name="Thoen E."/>
            <person name="Andreopoulos B."/>
            <person name="Lu D."/>
            <person name="Skrede I."/>
            <person name="Drula E."/>
            <person name="Henrissat B."/>
            <person name="Morin E."/>
            <person name="Kohler A."/>
            <person name="Barry K."/>
            <person name="LaButti K."/>
            <person name="Morin E."/>
            <person name="Salamov A."/>
            <person name="Lipzen A."/>
            <person name="Mereny Z."/>
            <person name="Hegedus B."/>
            <person name="Baldrian P."/>
            <person name="Stursova M."/>
            <person name="Weitz H."/>
            <person name="Taylor A."/>
            <person name="Grigoriev I.V."/>
            <person name="Nagy L.G."/>
            <person name="Martin F."/>
            <person name="Kauserud H."/>
        </authorList>
    </citation>
    <scope>NUCLEOTIDE SEQUENCE</scope>
    <source>
        <strain evidence="15">CBHHK002</strain>
    </source>
</reference>
<dbReference type="SMART" id="SM00355">
    <property type="entry name" value="ZnF_C2H2"/>
    <property type="match status" value="4"/>
</dbReference>
<organism evidence="15 16">
    <name type="scientific">Mycena albidolilacea</name>
    <dbReference type="NCBI Taxonomy" id="1033008"/>
    <lineage>
        <taxon>Eukaryota</taxon>
        <taxon>Fungi</taxon>
        <taxon>Dikarya</taxon>
        <taxon>Basidiomycota</taxon>
        <taxon>Agaricomycotina</taxon>
        <taxon>Agaricomycetes</taxon>
        <taxon>Agaricomycetidae</taxon>
        <taxon>Agaricales</taxon>
        <taxon>Marasmiineae</taxon>
        <taxon>Mycenaceae</taxon>
        <taxon>Mycena</taxon>
    </lineage>
</organism>
<evidence type="ECO:0000256" key="13">
    <source>
        <dbReference type="SAM" id="MobiDB-lite"/>
    </source>
</evidence>
<keyword evidence="10" id="KW-0862">Zinc</keyword>
<comment type="caution">
    <text evidence="15">The sequence shown here is derived from an EMBL/GenBank/DDBJ whole genome shotgun (WGS) entry which is preliminary data.</text>
</comment>
<sequence>MSAAVATQSQSQGRSQRGTPKRGNNNNRGNNNRGGRGGRGGSGGKPRPTPQNGPEEVSAAAAAPPTEGTEDQTGTDIGGGAEDAAICWICAEPVKYYAVSECNHRTCHVCSLRLRALYKKTDCTFCKAPQPSIVFTPSPDALFASFSPAEMPYKDAKLAIYFETQEMMEETLLLLRFNCPGTECDYIGNSWSDLKLHVRASHGRLMCDLCIRHKKVFAHEHTLYPPNILPLHLPSMLAHQRNNKSTAKDQGKGKSKDQIEGGVHPLCEFCRECFFGDDELFAHMRETHEECFVCKREGVRDQYFLAYPALEMHFTTAHHPCPHAPCRERKFVVFGSALDLQAHLVEEHGEEMGKGGRRAAQRVEAGWDDVRHQGGGGRGRGEGGGGRGRGRDRDREREREPPPHAQVQAQPQPQRPGGGGGRRREGFGGALTVEGETPPPVPTPSPPPPPRADVDPAVAAQHSAFLSRLASLAPNPTTALPAARAAIRSFRAAESSARDLISTLWSVLGAGTDARHMEAAASIVNALVDLLDEGEQREAVLTAWRGFEIEQRRQFPELVPAAVGSGYAGITSGRVLNAKHATAGRGGRGAAQVWDRVAQAASSSSASTPPPTRFPALVPGAAPSTSRSGGGGQRNTPWAGAASRAAPGYAPSSSFVPLSSTTAPAAAPTPFSAHMPAAPASGNAGRAGAPPKLSNALFPELPPSAGARQRAQVSGNVSLRNILGTQAAPVQAAWGGSGSAGASPNEQAREEYGLGQGQGDAASGGGGGGGKKKGKGKGKQTLFTLGTFPS</sequence>
<proteinExistence type="inferred from homology"/>
<feature type="region of interest" description="Disordered" evidence="13">
    <location>
        <begin position="349"/>
        <end position="454"/>
    </location>
</feature>
<evidence type="ECO:0000313" key="16">
    <source>
        <dbReference type="Proteomes" id="UP001218218"/>
    </source>
</evidence>
<dbReference type="CDD" id="cd16615">
    <property type="entry name" value="RING-HC_ZNF598"/>
    <property type="match status" value="1"/>
</dbReference>
<dbReference type="InterPro" id="IPR044288">
    <property type="entry name" value="ZNF598/HEL2"/>
</dbReference>
<keyword evidence="5" id="KW-0963">Cytoplasm</keyword>
<comment type="pathway">
    <text evidence="3">Protein modification; protein ubiquitination.</text>
</comment>
<keyword evidence="9 12" id="KW-0863">Zinc-finger</keyword>
<feature type="compositionally biased region" description="Gly residues" evidence="13">
    <location>
        <begin position="754"/>
        <end position="769"/>
    </location>
</feature>
<dbReference type="EMBL" id="JARIHO010000054">
    <property type="protein sequence ID" value="KAJ7319423.1"/>
    <property type="molecule type" value="Genomic_DNA"/>
</dbReference>
<keyword evidence="8" id="KW-0479">Metal-binding</keyword>
<evidence type="ECO:0000256" key="6">
    <source>
        <dbReference type="ARBA" id="ARBA00022553"/>
    </source>
</evidence>
<evidence type="ECO:0000256" key="3">
    <source>
        <dbReference type="ARBA" id="ARBA00004906"/>
    </source>
</evidence>
<accession>A0AAD6ZFB0</accession>
<dbReference type="InterPro" id="IPR041888">
    <property type="entry name" value="RING-HC_ZNF598/HEL2"/>
</dbReference>